<gene>
    <name evidence="3" type="ORF">CRG98_014902</name>
</gene>
<reference evidence="3 4" key="1">
    <citation type="submission" date="2017-11" db="EMBL/GenBank/DDBJ databases">
        <title>De-novo sequencing of pomegranate (Punica granatum L.) genome.</title>
        <authorList>
            <person name="Akparov Z."/>
            <person name="Amiraslanov A."/>
            <person name="Hajiyeva S."/>
            <person name="Abbasov M."/>
            <person name="Kaur K."/>
            <person name="Hamwieh A."/>
            <person name="Solovyev V."/>
            <person name="Salamov A."/>
            <person name="Braich B."/>
            <person name="Kosarev P."/>
            <person name="Mahmoud A."/>
            <person name="Hajiyev E."/>
            <person name="Babayeva S."/>
            <person name="Izzatullayeva V."/>
            <person name="Mammadov A."/>
            <person name="Mammadov A."/>
            <person name="Sharifova S."/>
            <person name="Ojaghi J."/>
            <person name="Eynullazada K."/>
            <person name="Bayramov B."/>
            <person name="Abdulazimova A."/>
            <person name="Shahmuradov I."/>
        </authorList>
    </citation>
    <scope>NUCLEOTIDE SEQUENCE [LARGE SCALE GENOMIC DNA]</scope>
    <source>
        <strain evidence="4">cv. AG2017</strain>
        <tissue evidence="3">Leaf</tissue>
    </source>
</reference>
<feature type="non-terminal residue" evidence="3">
    <location>
        <position position="188"/>
    </location>
</feature>
<dbReference type="Pfam" id="PF22936">
    <property type="entry name" value="Pol_BBD"/>
    <property type="match status" value="1"/>
</dbReference>
<dbReference type="AlphaFoldDB" id="A0A2I0KAB7"/>
<evidence type="ECO:0000259" key="1">
    <source>
        <dbReference type="Pfam" id="PF22936"/>
    </source>
</evidence>
<proteinExistence type="predicted"/>
<evidence type="ECO:0000259" key="2">
    <source>
        <dbReference type="Pfam" id="PF25597"/>
    </source>
</evidence>
<accession>A0A2I0KAB7</accession>
<dbReference type="STRING" id="22663.A0A2I0KAB7"/>
<dbReference type="InterPro" id="IPR054722">
    <property type="entry name" value="PolX-like_BBD"/>
</dbReference>
<sequence>MATVRDSTWVADTGASFHVTPQRDFFSSYTTGDYGYVRMGNGQSCKIVGIGDVCLETELGCKLFLKKVWTGKKVSYKHLRVFGCRVSVHIPRDERSKLDAEAKQCIFLGYAHEEFEYRFWDPDSKKIIRSRDVVFFEDQTIDDLQKLEKARVGNPHEISIPVPVDVEHPVEEVPGEYEETTTGGEIPQ</sequence>
<dbReference type="EMBL" id="PGOL01000797">
    <property type="protein sequence ID" value="PKI64686.1"/>
    <property type="molecule type" value="Genomic_DNA"/>
</dbReference>
<comment type="caution">
    <text evidence="3">The sequence shown here is derived from an EMBL/GenBank/DDBJ whole genome shotgun (WGS) entry which is preliminary data.</text>
</comment>
<dbReference type="Pfam" id="PF25597">
    <property type="entry name" value="SH3_retrovirus"/>
    <property type="match status" value="1"/>
</dbReference>
<dbReference type="InterPro" id="IPR057670">
    <property type="entry name" value="SH3_retrovirus"/>
</dbReference>
<feature type="domain" description="Retroviral polymerase SH3-like" evidence="2">
    <location>
        <begin position="84"/>
        <end position="145"/>
    </location>
</feature>
<feature type="domain" description="Retrovirus-related Pol polyprotein from transposon TNT 1-94-like beta-barrel" evidence="1">
    <location>
        <begin position="9"/>
        <end position="69"/>
    </location>
</feature>
<organism evidence="3 4">
    <name type="scientific">Punica granatum</name>
    <name type="common">Pomegranate</name>
    <dbReference type="NCBI Taxonomy" id="22663"/>
    <lineage>
        <taxon>Eukaryota</taxon>
        <taxon>Viridiplantae</taxon>
        <taxon>Streptophyta</taxon>
        <taxon>Embryophyta</taxon>
        <taxon>Tracheophyta</taxon>
        <taxon>Spermatophyta</taxon>
        <taxon>Magnoliopsida</taxon>
        <taxon>eudicotyledons</taxon>
        <taxon>Gunneridae</taxon>
        <taxon>Pentapetalae</taxon>
        <taxon>rosids</taxon>
        <taxon>malvids</taxon>
        <taxon>Myrtales</taxon>
        <taxon>Lythraceae</taxon>
        <taxon>Punica</taxon>
    </lineage>
</organism>
<protein>
    <submittedName>
        <fullName evidence="3">Uncharacterized protein</fullName>
    </submittedName>
</protein>
<evidence type="ECO:0000313" key="3">
    <source>
        <dbReference type="EMBL" id="PKI64686.1"/>
    </source>
</evidence>
<name>A0A2I0KAB7_PUNGR</name>
<evidence type="ECO:0000313" key="4">
    <source>
        <dbReference type="Proteomes" id="UP000233551"/>
    </source>
</evidence>
<dbReference type="Proteomes" id="UP000233551">
    <property type="component" value="Unassembled WGS sequence"/>
</dbReference>
<keyword evidence="4" id="KW-1185">Reference proteome</keyword>